<dbReference type="Pfam" id="PF26160">
    <property type="entry name" value="YqzN_YkzM"/>
    <property type="match status" value="1"/>
</dbReference>
<evidence type="ECO:0000259" key="1">
    <source>
        <dbReference type="Pfam" id="PF26160"/>
    </source>
</evidence>
<feature type="domain" description="YqzN/YkzM" evidence="1">
    <location>
        <begin position="9"/>
        <end position="54"/>
    </location>
</feature>
<dbReference type="Proteomes" id="UP001056756">
    <property type="component" value="Chromosome"/>
</dbReference>
<sequence>MSDKDKDALFTKTQFLSSRQRPGQEKDILASVFEDGKHYTIAEAEKAIQSYLKRRVK</sequence>
<evidence type="ECO:0000313" key="3">
    <source>
        <dbReference type="Proteomes" id="UP001056756"/>
    </source>
</evidence>
<accession>A0A9J6ZEP2</accession>
<name>A0A9J6ZEP2_9BACL</name>
<evidence type="ECO:0000313" key="2">
    <source>
        <dbReference type="EMBL" id="URN94643.1"/>
    </source>
</evidence>
<reference evidence="2" key="1">
    <citation type="submission" date="2022-05" db="EMBL/GenBank/DDBJ databases">
        <title>Novel bacterial taxa in a minimal lignocellulolytic consortium and its capacity to transform plastics disclosed by genome-resolved metagenomics.</title>
        <authorList>
            <person name="Rodriguez C.A.D."/>
            <person name="Diaz-Garcia L."/>
            <person name="Herrera K."/>
            <person name="Tarazona N.A."/>
            <person name="Sproer C."/>
            <person name="Overmann J."/>
            <person name="Jimenez D.J."/>
        </authorList>
    </citation>
    <scope>NUCLEOTIDE SEQUENCE</scope>
    <source>
        <strain evidence="2">MAG5</strain>
    </source>
</reference>
<proteinExistence type="predicted"/>
<gene>
    <name evidence="2" type="ORF">NAG76_22970</name>
</gene>
<dbReference type="InterPro" id="IPR058869">
    <property type="entry name" value="YqzN_YkzM"/>
</dbReference>
<dbReference type="AlphaFoldDB" id="A0A9J6ZEP2"/>
<dbReference type="EMBL" id="CP097899">
    <property type="protein sequence ID" value="URN94643.1"/>
    <property type="molecule type" value="Genomic_DNA"/>
</dbReference>
<protein>
    <recommendedName>
        <fullName evidence="1">YqzN/YkzM domain-containing protein</fullName>
    </recommendedName>
</protein>
<organism evidence="2 3">
    <name type="scientific">Candidatus Pristimantibacillus lignocellulolyticus</name>
    <dbReference type="NCBI Taxonomy" id="2994561"/>
    <lineage>
        <taxon>Bacteria</taxon>
        <taxon>Bacillati</taxon>
        <taxon>Bacillota</taxon>
        <taxon>Bacilli</taxon>
        <taxon>Bacillales</taxon>
        <taxon>Paenibacillaceae</taxon>
        <taxon>Candidatus Pristimantibacillus</taxon>
    </lineage>
</organism>
<dbReference type="KEGG" id="plig:NAG76_22970"/>